<keyword evidence="2" id="KW-1185">Reference proteome</keyword>
<comment type="caution">
    <text evidence="1">The sequence shown here is derived from an EMBL/GenBank/DDBJ whole genome shotgun (WGS) entry which is preliminary data.</text>
</comment>
<dbReference type="HOGENOM" id="CLU_2710372_0_0_6"/>
<reference evidence="1 2" key="1">
    <citation type="submission" date="2011-01" db="EMBL/GenBank/DDBJ databases">
        <authorList>
            <person name="Muzny D."/>
            <person name="Qin X."/>
            <person name="Deng J."/>
            <person name="Jiang H."/>
            <person name="Liu Y."/>
            <person name="Qu J."/>
            <person name="Song X.-Z."/>
            <person name="Zhang L."/>
            <person name="Thornton R."/>
            <person name="Coyle M."/>
            <person name="Francisco L."/>
            <person name="Jackson L."/>
            <person name="Javaid M."/>
            <person name="Korchina V."/>
            <person name="Kovar C."/>
            <person name="Mata R."/>
            <person name="Mathew T."/>
            <person name="Ngo R."/>
            <person name="Nguyen L."/>
            <person name="Nguyen N."/>
            <person name="Okwuonu G."/>
            <person name="Ongeri F."/>
            <person name="Pham C."/>
            <person name="Simmons D."/>
            <person name="Wilczek-Boney K."/>
            <person name="Hale W."/>
            <person name="Jakkamsetti A."/>
            <person name="Pham P."/>
            <person name="Ruth R."/>
            <person name="San Lucas F."/>
            <person name="Warren J."/>
            <person name="Zhang J."/>
            <person name="Zhao Z."/>
            <person name="Zhou C."/>
            <person name="Zhu D."/>
            <person name="Lee S."/>
            <person name="Bess C."/>
            <person name="Blankenburg K."/>
            <person name="Forbes L."/>
            <person name="Fu Q."/>
            <person name="Gubbala S."/>
            <person name="Hirani K."/>
            <person name="Jayaseelan J.C."/>
            <person name="Lara F."/>
            <person name="Munidasa M."/>
            <person name="Palculict T."/>
            <person name="Patil S."/>
            <person name="Pu L.-L."/>
            <person name="Saada N."/>
            <person name="Tang L."/>
            <person name="Weissenberger G."/>
            <person name="Zhu Y."/>
            <person name="Hemphill L."/>
            <person name="Shang Y."/>
            <person name="Youmans B."/>
            <person name="Ayvaz T."/>
            <person name="Ross M."/>
            <person name="Santibanez J."/>
            <person name="Aqrawi P."/>
            <person name="Gross S."/>
            <person name="Joshi V."/>
            <person name="Fowler G."/>
            <person name="Nazareth L."/>
            <person name="Reid J."/>
            <person name="Worley K."/>
            <person name="Petrosino J."/>
            <person name="Highlander S."/>
            <person name="Gibbs R."/>
        </authorList>
    </citation>
    <scope>NUCLEOTIDE SEQUENCE [LARGE SCALE GENOMIC DNA]</scope>
    <source>
        <strain evidence="1 2">ATCC 25976</strain>
    </source>
</reference>
<dbReference type="AlphaFoldDB" id="E8KDW2"/>
<sequence length="72" mass="8602">ASDKSEIATLGKLRSTADTYRDIFLFFFIYLFNIHKKTLTYYQISRFSLVKLVEQKMGNFPKKQTRRFALKK</sequence>
<gene>
    <name evidence="1" type="ORF">HMPREF0027_0029</name>
</gene>
<proteinExistence type="predicted"/>
<name>E8KDW2_9PAST</name>
<accession>E8KDW2</accession>
<dbReference type="EMBL" id="AEVG01000003">
    <property type="protein sequence ID" value="EFX92924.1"/>
    <property type="molecule type" value="Genomic_DNA"/>
</dbReference>
<dbReference type="Proteomes" id="UP000005467">
    <property type="component" value="Unassembled WGS sequence"/>
</dbReference>
<evidence type="ECO:0000313" key="1">
    <source>
        <dbReference type="EMBL" id="EFX92924.1"/>
    </source>
</evidence>
<dbReference type="RefSeq" id="WP_005621015.1">
    <property type="nucleotide sequence ID" value="NZ_GL831080.1"/>
</dbReference>
<organism evidence="1 2">
    <name type="scientific">Actinobacillus ureae ATCC 25976</name>
    <dbReference type="NCBI Taxonomy" id="887324"/>
    <lineage>
        <taxon>Bacteria</taxon>
        <taxon>Pseudomonadati</taxon>
        <taxon>Pseudomonadota</taxon>
        <taxon>Gammaproteobacteria</taxon>
        <taxon>Pasteurellales</taxon>
        <taxon>Pasteurellaceae</taxon>
        <taxon>Actinobacillus</taxon>
    </lineage>
</organism>
<feature type="non-terminal residue" evidence="1">
    <location>
        <position position="1"/>
    </location>
</feature>
<protein>
    <submittedName>
        <fullName evidence="1">Uncharacterized protein</fullName>
    </submittedName>
</protein>
<evidence type="ECO:0000313" key="2">
    <source>
        <dbReference type="Proteomes" id="UP000005467"/>
    </source>
</evidence>